<feature type="transmembrane region" description="Helical" evidence="7">
    <location>
        <begin position="153"/>
        <end position="176"/>
    </location>
</feature>
<gene>
    <name evidence="8" type="ORF">FKZ61_02285</name>
</gene>
<evidence type="ECO:0000256" key="5">
    <source>
        <dbReference type="ARBA" id="ARBA00022989"/>
    </source>
</evidence>
<name>A0A540VLT9_9CHLR</name>
<dbReference type="OrthoDB" id="9768158at2"/>
<dbReference type="AlphaFoldDB" id="A0A540VLT9"/>
<feature type="transmembrane region" description="Helical" evidence="7">
    <location>
        <begin position="264"/>
        <end position="284"/>
    </location>
</feature>
<evidence type="ECO:0000256" key="4">
    <source>
        <dbReference type="ARBA" id="ARBA00022692"/>
    </source>
</evidence>
<comment type="caution">
    <text evidence="8">The sequence shown here is derived from an EMBL/GenBank/DDBJ whole genome shotgun (WGS) entry which is preliminary data.</text>
</comment>
<dbReference type="InterPro" id="IPR052049">
    <property type="entry name" value="Electron_transfer_protein"/>
</dbReference>
<dbReference type="PANTHER" id="PTHR34856:SF2">
    <property type="entry name" value="PROTEIN NRFD"/>
    <property type="match status" value="1"/>
</dbReference>
<keyword evidence="5 7" id="KW-1133">Transmembrane helix</keyword>
<dbReference type="Pfam" id="PF03916">
    <property type="entry name" value="NrfD"/>
    <property type="match status" value="1"/>
</dbReference>
<dbReference type="RefSeq" id="WP_141608447.1">
    <property type="nucleotide sequence ID" value="NZ_VIGC02000002.1"/>
</dbReference>
<comment type="similarity">
    <text evidence="2">Belongs to the NrfD family.</text>
</comment>
<evidence type="ECO:0000256" key="2">
    <source>
        <dbReference type="ARBA" id="ARBA00008929"/>
    </source>
</evidence>
<evidence type="ECO:0008006" key="10">
    <source>
        <dbReference type="Google" id="ProtNLM"/>
    </source>
</evidence>
<feature type="transmembrane region" description="Helical" evidence="7">
    <location>
        <begin position="188"/>
        <end position="210"/>
    </location>
</feature>
<evidence type="ECO:0000256" key="7">
    <source>
        <dbReference type="SAM" id="Phobius"/>
    </source>
</evidence>
<protein>
    <recommendedName>
        <fullName evidence="10">Polysulfide reductase</fullName>
    </recommendedName>
</protein>
<reference evidence="8 9" key="1">
    <citation type="submission" date="2019-06" db="EMBL/GenBank/DDBJ databases">
        <title>Genome sequence of Litorilinea aerophila BAA-2444.</title>
        <authorList>
            <person name="Maclea K.S."/>
            <person name="Maurais E.G."/>
            <person name="Iannazzi L.C."/>
        </authorList>
    </citation>
    <scope>NUCLEOTIDE SEQUENCE [LARGE SCALE GENOMIC DNA]</scope>
    <source>
        <strain evidence="8 9">ATCC BAA-2444</strain>
    </source>
</reference>
<feature type="transmembrane region" description="Helical" evidence="7">
    <location>
        <begin position="119"/>
        <end position="141"/>
    </location>
</feature>
<evidence type="ECO:0000256" key="6">
    <source>
        <dbReference type="ARBA" id="ARBA00023136"/>
    </source>
</evidence>
<dbReference type="InterPro" id="IPR005614">
    <property type="entry name" value="NrfD-like"/>
</dbReference>
<dbReference type="Proteomes" id="UP000317371">
    <property type="component" value="Unassembled WGS sequence"/>
</dbReference>
<evidence type="ECO:0000256" key="1">
    <source>
        <dbReference type="ARBA" id="ARBA00004651"/>
    </source>
</evidence>
<keyword evidence="9" id="KW-1185">Reference proteome</keyword>
<feature type="transmembrane region" description="Helical" evidence="7">
    <location>
        <begin position="291"/>
        <end position="312"/>
    </location>
</feature>
<keyword evidence="3" id="KW-1003">Cell membrane</keyword>
<dbReference type="EMBL" id="VIGC01000002">
    <property type="protein sequence ID" value="TQE97720.1"/>
    <property type="molecule type" value="Genomic_DNA"/>
</dbReference>
<dbReference type="GO" id="GO:0005886">
    <property type="term" value="C:plasma membrane"/>
    <property type="evidence" value="ECO:0007669"/>
    <property type="project" value="UniProtKB-SubCell"/>
</dbReference>
<evidence type="ECO:0000256" key="3">
    <source>
        <dbReference type="ARBA" id="ARBA00022475"/>
    </source>
</evidence>
<keyword evidence="4 7" id="KW-0812">Transmembrane</keyword>
<feature type="transmembrane region" description="Helical" evidence="7">
    <location>
        <begin position="222"/>
        <end position="244"/>
    </location>
</feature>
<accession>A0A540VLT9</accession>
<feature type="transmembrane region" description="Helical" evidence="7">
    <location>
        <begin position="45"/>
        <end position="69"/>
    </location>
</feature>
<evidence type="ECO:0000313" key="8">
    <source>
        <dbReference type="EMBL" id="TQE97720.1"/>
    </source>
</evidence>
<feature type="transmembrane region" description="Helical" evidence="7">
    <location>
        <begin position="81"/>
        <end position="99"/>
    </location>
</feature>
<dbReference type="Gene3D" id="1.20.1630.10">
    <property type="entry name" value="Formate dehydrogenase/DMSO reductase domain"/>
    <property type="match status" value="1"/>
</dbReference>
<dbReference type="InParanoid" id="A0A540VLT9"/>
<organism evidence="8 9">
    <name type="scientific">Litorilinea aerophila</name>
    <dbReference type="NCBI Taxonomy" id="1204385"/>
    <lineage>
        <taxon>Bacteria</taxon>
        <taxon>Bacillati</taxon>
        <taxon>Chloroflexota</taxon>
        <taxon>Caldilineae</taxon>
        <taxon>Caldilineales</taxon>
        <taxon>Caldilineaceae</taxon>
        <taxon>Litorilinea</taxon>
    </lineage>
</organism>
<evidence type="ECO:0000313" key="9">
    <source>
        <dbReference type="Proteomes" id="UP000317371"/>
    </source>
</evidence>
<dbReference type="PANTHER" id="PTHR34856">
    <property type="entry name" value="PROTEIN NRFD"/>
    <property type="match status" value="1"/>
</dbReference>
<feature type="transmembrane region" description="Helical" evidence="7">
    <location>
        <begin position="7"/>
        <end position="25"/>
    </location>
</feature>
<keyword evidence="6 7" id="KW-0472">Membrane</keyword>
<comment type="subcellular location">
    <subcellularLocation>
        <location evidence="1">Cell membrane</location>
        <topology evidence="1">Multi-pass membrane protein</topology>
    </subcellularLocation>
</comment>
<proteinExistence type="inferred from homology"/>
<sequence>MQKRLSWLLWGLAILGLVAGLYGFYARFTMGHQMASYGSYVPWGLWVAAYIALVGASAGAVAVAAVLLMARQQAYYPVARLALLVALVTFMAGMLNVWLDLGHPFRAWKLLLQTSWTSVMGWMAWFYTLYGVLLVVGLWSTRKGEVPFWMQRYALLVFLFALAFAGAEGALFGVVGARPMWESGLTPVLFLVEGALFGVGFVAAASYISGLLTGDLVRRVRLILLWLLAILVLVEWAEFSTGLYASIPAKAEVLRTILAGDFWWVFWGLHLGLGVFVPALLLLWGRQQPWVTALAGLLIGSMGLASKINLVVPALAQEELEGLAHAYTGPGLSFHYFPTLEEWLVFGGTVSLALLIFLIGGHLLHLIPTSEVA</sequence>
<feature type="transmembrane region" description="Helical" evidence="7">
    <location>
        <begin position="343"/>
        <end position="367"/>
    </location>
</feature>